<accession>A0A8C3KSA4</accession>
<feature type="chain" id="PRO_5034267435" description="Placenta-specific gene 8 protein" evidence="2">
    <location>
        <begin position="18"/>
        <end position="206"/>
    </location>
</feature>
<name>A0A8C3KSA4_9CHAR</name>
<evidence type="ECO:0008006" key="5">
    <source>
        <dbReference type="Google" id="ProtNLM"/>
    </source>
</evidence>
<dbReference type="AlphaFoldDB" id="A0A8C3KSA4"/>
<sequence>MRCCCLWWGSWFWGGLCCKGQWQLLAEPCPLFLEGVAVPWQRGPCGDLCCPPRLRMQHPEQDTPLQKHLQHPFSDGFSFQTTNCPEGPDPVLLAMAAHNVITFQPQLSAAPQVGRWQTGLMDCCSDCGVCICGAFCFTCLGCQVAGDMDECCLCGPSVAMRTLYRTRYNIPGSILDDWVTIMCCPMCALCQLKRDINQRKEQGMFW</sequence>
<evidence type="ECO:0000313" key="3">
    <source>
        <dbReference type="Ensembl" id="ENSCPGP00000027777.1"/>
    </source>
</evidence>
<evidence type="ECO:0000256" key="1">
    <source>
        <dbReference type="ARBA" id="ARBA00009024"/>
    </source>
</evidence>
<feature type="signal peptide" evidence="2">
    <location>
        <begin position="1"/>
        <end position="17"/>
    </location>
</feature>
<evidence type="ECO:0000313" key="4">
    <source>
        <dbReference type="Proteomes" id="UP000694419"/>
    </source>
</evidence>
<comment type="similarity">
    <text evidence="1">Belongs to the cornifelin family.</text>
</comment>
<dbReference type="Proteomes" id="UP000694419">
    <property type="component" value="Unplaced"/>
</dbReference>
<proteinExistence type="inferred from homology"/>
<keyword evidence="2" id="KW-0732">Signal</keyword>
<dbReference type="Ensembl" id="ENSCPGT00000030328.1">
    <property type="protein sequence ID" value="ENSCPGP00000027777.1"/>
    <property type="gene ID" value="ENSCPGG00000019164.1"/>
</dbReference>
<organism evidence="3 4">
    <name type="scientific">Calidris pygmaea</name>
    <name type="common">Spoon-billed sandpiper</name>
    <dbReference type="NCBI Taxonomy" id="425635"/>
    <lineage>
        <taxon>Eukaryota</taxon>
        <taxon>Metazoa</taxon>
        <taxon>Chordata</taxon>
        <taxon>Craniata</taxon>
        <taxon>Vertebrata</taxon>
        <taxon>Euteleostomi</taxon>
        <taxon>Archelosauria</taxon>
        <taxon>Archosauria</taxon>
        <taxon>Dinosauria</taxon>
        <taxon>Saurischia</taxon>
        <taxon>Theropoda</taxon>
        <taxon>Coelurosauria</taxon>
        <taxon>Aves</taxon>
        <taxon>Neognathae</taxon>
        <taxon>Neoaves</taxon>
        <taxon>Charadriiformes</taxon>
        <taxon>Scolopacidae</taxon>
        <taxon>Calidris</taxon>
    </lineage>
</organism>
<reference evidence="3" key="2">
    <citation type="submission" date="2025-09" db="UniProtKB">
        <authorList>
            <consortium name="Ensembl"/>
        </authorList>
    </citation>
    <scope>IDENTIFICATION</scope>
</reference>
<protein>
    <recommendedName>
        <fullName evidence="5">Placenta-specific gene 8 protein</fullName>
    </recommendedName>
</protein>
<dbReference type="PANTHER" id="PTHR15907">
    <property type="entry name" value="DUF614 FAMILY PROTEIN-RELATED"/>
    <property type="match status" value="1"/>
</dbReference>
<dbReference type="Pfam" id="PF04749">
    <property type="entry name" value="PLAC8"/>
    <property type="match status" value="1"/>
</dbReference>
<dbReference type="InterPro" id="IPR006461">
    <property type="entry name" value="PLAC_motif_containing"/>
</dbReference>
<reference evidence="3" key="1">
    <citation type="submission" date="2025-08" db="UniProtKB">
        <authorList>
            <consortium name="Ensembl"/>
        </authorList>
    </citation>
    <scope>IDENTIFICATION</scope>
</reference>
<evidence type="ECO:0000256" key="2">
    <source>
        <dbReference type="SAM" id="SignalP"/>
    </source>
</evidence>
<keyword evidence="4" id="KW-1185">Reference proteome</keyword>
<dbReference type="NCBIfam" id="TIGR01571">
    <property type="entry name" value="A_thal_Cys_rich"/>
    <property type="match status" value="1"/>
</dbReference>